<dbReference type="Pfam" id="PF01314">
    <property type="entry name" value="AFOR_C"/>
    <property type="match status" value="1"/>
</dbReference>
<dbReference type="SMART" id="SM00790">
    <property type="entry name" value="AFOR_N"/>
    <property type="match status" value="1"/>
</dbReference>
<dbReference type="InterPro" id="IPR003749">
    <property type="entry name" value="ThiS/MoaD-like"/>
</dbReference>
<dbReference type="CDD" id="cd17040">
    <property type="entry name" value="Ubl_MoaD_like"/>
    <property type="match status" value="1"/>
</dbReference>
<dbReference type="InterPro" id="IPR036021">
    <property type="entry name" value="Tungsten_al_ferr_oxy-like_C"/>
</dbReference>
<dbReference type="InterPro" id="IPR013984">
    <property type="entry name" value="Ald_Fedxn_OxRdtase_dom2"/>
</dbReference>
<keyword evidence="6" id="KW-0408">Iron</keyword>
<evidence type="ECO:0000256" key="8">
    <source>
        <dbReference type="ARBA" id="ARBA00049934"/>
    </source>
</evidence>
<dbReference type="InterPro" id="IPR012675">
    <property type="entry name" value="Beta-grasp_dom_sf"/>
</dbReference>
<dbReference type="SUPFAM" id="SSF56228">
    <property type="entry name" value="Aldehyde ferredoxin oxidoreductase, N-terminal domain"/>
    <property type="match status" value="1"/>
</dbReference>
<dbReference type="InterPro" id="IPR036503">
    <property type="entry name" value="Ald_Fedxn_OxRdtase_N_sf"/>
</dbReference>
<organism evidence="10 11">
    <name type="scientific">SAR324 cluster bacterium</name>
    <dbReference type="NCBI Taxonomy" id="2024889"/>
    <lineage>
        <taxon>Bacteria</taxon>
        <taxon>Deltaproteobacteria</taxon>
        <taxon>SAR324 cluster</taxon>
    </lineage>
</organism>
<evidence type="ECO:0000259" key="9">
    <source>
        <dbReference type="SMART" id="SM00790"/>
    </source>
</evidence>
<keyword evidence="3" id="KW-0004">4Fe-4S</keyword>
<evidence type="ECO:0000256" key="6">
    <source>
        <dbReference type="ARBA" id="ARBA00023004"/>
    </source>
</evidence>
<dbReference type="Gene3D" id="3.10.20.30">
    <property type="match status" value="1"/>
</dbReference>
<keyword evidence="5" id="KW-0560">Oxidoreductase</keyword>
<dbReference type="InterPro" id="IPR013983">
    <property type="entry name" value="Ald_Fedxn_OxRdtase_N"/>
</dbReference>
<evidence type="ECO:0000256" key="3">
    <source>
        <dbReference type="ARBA" id="ARBA00022485"/>
    </source>
</evidence>
<dbReference type="Pfam" id="PF02597">
    <property type="entry name" value="ThiS"/>
    <property type="match status" value="1"/>
</dbReference>
<dbReference type="SUPFAM" id="SSF48310">
    <property type="entry name" value="Aldehyde ferredoxin oxidoreductase, C-terminal domains"/>
    <property type="match status" value="1"/>
</dbReference>
<comment type="cofactor">
    <cofactor evidence="8">
        <name>tungstopterin</name>
        <dbReference type="ChEBI" id="CHEBI:30402"/>
    </cofactor>
</comment>
<evidence type="ECO:0000313" key="10">
    <source>
        <dbReference type="EMBL" id="PCI23998.1"/>
    </source>
</evidence>
<dbReference type="GO" id="GO:0046872">
    <property type="term" value="F:metal ion binding"/>
    <property type="evidence" value="ECO:0007669"/>
    <property type="project" value="UniProtKB-KW"/>
</dbReference>
<dbReference type="SUPFAM" id="SSF54285">
    <property type="entry name" value="MoaD/ThiS"/>
    <property type="match status" value="1"/>
</dbReference>
<dbReference type="Proteomes" id="UP000218113">
    <property type="component" value="Unassembled WGS sequence"/>
</dbReference>
<evidence type="ECO:0000256" key="4">
    <source>
        <dbReference type="ARBA" id="ARBA00022723"/>
    </source>
</evidence>
<keyword evidence="4" id="KW-0479">Metal-binding</keyword>
<comment type="caution">
    <text evidence="10">The sequence shown here is derived from an EMBL/GenBank/DDBJ whole genome shotgun (WGS) entry which is preliminary data.</text>
</comment>
<evidence type="ECO:0000256" key="5">
    <source>
        <dbReference type="ARBA" id="ARBA00023002"/>
    </source>
</evidence>
<dbReference type="Gene3D" id="1.10.569.10">
    <property type="entry name" value="Aldehyde Ferredoxin Oxidoreductase Protein, subunit A, domain 2"/>
    <property type="match status" value="1"/>
</dbReference>
<dbReference type="InterPro" id="IPR051919">
    <property type="entry name" value="W-dependent_AOR"/>
</dbReference>
<evidence type="ECO:0000313" key="11">
    <source>
        <dbReference type="Proteomes" id="UP000218113"/>
    </source>
</evidence>
<comment type="cofactor">
    <cofactor evidence="1">
        <name>[4Fe-4S] cluster</name>
        <dbReference type="ChEBI" id="CHEBI:49883"/>
    </cofactor>
</comment>
<dbReference type="Pfam" id="PF02730">
    <property type="entry name" value="AFOR_N"/>
    <property type="match status" value="1"/>
</dbReference>
<dbReference type="PANTHER" id="PTHR30038:SF0">
    <property type="entry name" value="TUNGSTEN-CONTAINING ALDEHYDE FERREDOXIN OXIDOREDUCTASE"/>
    <property type="match status" value="1"/>
</dbReference>
<dbReference type="Gene3D" id="3.60.9.10">
    <property type="entry name" value="Aldehyde ferredoxin oxidoreductase, N-terminal domain"/>
    <property type="match status" value="1"/>
</dbReference>
<protein>
    <submittedName>
        <fullName evidence="10">Aldehyde ferredoxin oxidoreductase</fullName>
    </submittedName>
</protein>
<keyword evidence="7" id="KW-0411">Iron-sulfur</keyword>
<feature type="domain" description="Aldehyde ferredoxin oxidoreductase N-terminal" evidence="9">
    <location>
        <begin position="25"/>
        <end position="229"/>
    </location>
</feature>
<comment type="similarity">
    <text evidence="2">Belongs to the AOR/FOR family.</text>
</comment>
<evidence type="ECO:0000256" key="7">
    <source>
        <dbReference type="ARBA" id="ARBA00023014"/>
    </source>
</evidence>
<sequence>MERSIREKVNRLLERMHKTPQYPTQGATLFVDLEKRESQRAYLPQKVVTTFLGGRGANMYLLYNLLLEEKEALDPEVPLIFGSGVLTSTASCATRGNFTSCSPDSHAILDTSGGDYFPSFLKRHGYDHLVLYGKNAQWTLLKISGDQIDFLDATGYLGMNNLEFAETIEKDFDCKERKDMAMARITSAGENLALNSGIMGGIKAIWARGGGGAKMGSLALKGIMVYGKPPAIELSDAFKEANKKIRKKVLSTSVIRNALKKVGTPFLYKPSRVLGALGTKNNQETGWYESLDADNFDPYRPGMDGCFKCPVRCRAKNDMTPEGKSGWGANALKGLTGNASYDKAQAEIEHKHTKKYKGIHNDNVFDKYDKGDGPEYVTVGKFGPNIGLREPEHILRLNNILNDLGLDSASTGGAIGWALELFERGIITLEDTGGLDLSYGNYEAIERLLFMTAKREGFGDVVADSGRAVEYGKYPEEALKYRMTVKGLFQSDPHDARILKAFALGLSVATRGMDHLRNRATLEINARINDDQAFKTALYGGLVSPEPNSYEGKEYAVRRCEDIYAAGDAVGMCRFDTQLFNSPSLPNGEDFSAQIKELTGIEFTEAQIIEVGKNITGLERMINFRLGLRGKDDTLPRRWFEEGNTSGPFKGEKIEYDKYETMKARFYQITDLNIEGTAKLDWHEKLSSITTGFAIRVTLPQDFPGAPEQAVIIDEYITNINELWEALRRKLPEASSLFDDLSLSIAVNDQMILSGANRAALKNGDQVSLVPALAGG</sequence>
<dbReference type="InterPro" id="IPR001203">
    <property type="entry name" value="OxRdtase_Ald_Fedxn_C"/>
</dbReference>
<proteinExistence type="inferred from homology"/>
<dbReference type="Gene3D" id="1.10.599.10">
    <property type="entry name" value="Aldehyde Ferredoxin Oxidoreductase Protein, subunit A, domain 3"/>
    <property type="match status" value="1"/>
</dbReference>
<dbReference type="GO" id="GO:0009055">
    <property type="term" value="F:electron transfer activity"/>
    <property type="evidence" value="ECO:0007669"/>
    <property type="project" value="InterPro"/>
</dbReference>
<name>A0A2A4SRX0_9DELT</name>
<evidence type="ECO:0000256" key="2">
    <source>
        <dbReference type="ARBA" id="ARBA00011032"/>
    </source>
</evidence>
<gene>
    <name evidence="10" type="ORF">COB67_12120</name>
</gene>
<dbReference type="InterPro" id="IPR013985">
    <property type="entry name" value="Ald_Fedxn_OxRdtase_dom3"/>
</dbReference>
<dbReference type="PANTHER" id="PTHR30038">
    <property type="entry name" value="ALDEHYDE FERREDOXIN OXIDOREDUCTASE"/>
    <property type="match status" value="1"/>
</dbReference>
<dbReference type="GO" id="GO:0051539">
    <property type="term" value="F:4 iron, 4 sulfur cluster binding"/>
    <property type="evidence" value="ECO:0007669"/>
    <property type="project" value="UniProtKB-KW"/>
</dbReference>
<accession>A0A2A4SRX0</accession>
<dbReference type="EMBL" id="NVSR01000130">
    <property type="protein sequence ID" value="PCI23998.1"/>
    <property type="molecule type" value="Genomic_DNA"/>
</dbReference>
<evidence type="ECO:0000256" key="1">
    <source>
        <dbReference type="ARBA" id="ARBA00001966"/>
    </source>
</evidence>
<dbReference type="GO" id="GO:0016625">
    <property type="term" value="F:oxidoreductase activity, acting on the aldehyde or oxo group of donors, iron-sulfur protein as acceptor"/>
    <property type="evidence" value="ECO:0007669"/>
    <property type="project" value="InterPro"/>
</dbReference>
<dbReference type="AlphaFoldDB" id="A0A2A4SRX0"/>
<dbReference type="InterPro" id="IPR016155">
    <property type="entry name" value="Mopterin_synth/thiamin_S_b"/>
</dbReference>
<reference evidence="11" key="1">
    <citation type="submission" date="2017-08" db="EMBL/GenBank/DDBJ databases">
        <title>A dynamic microbial community with high functional redundancy inhabits the cold, oxic subseafloor aquifer.</title>
        <authorList>
            <person name="Tully B.J."/>
            <person name="Wheat C.G."/>
            <person name="Glazer B.T."/>
            <person name="Huber J.A."/>
        </authorList>
    </citation>
    <scope>NUCLEOTIDE SEQUENCE [LARGE SCALE GENOMIC DNA]</scope>
</reference>